<gene>
    <name evidence="4" type="ORF">D0433_11985</name>
</gene>
<proteinExistence type="predicted"/>
<evidence type="ECO:0000259" key="3">
    <source>
        <dbReference type="Pfam" id="PF00588"/>
    </source>
</evidence>
<dbReference type="GO" id="GO:0005829">
    <property type="term" value="C:cytosol"/>
    <property type="evidence" value="ECO:0007669"/>
    <property type="project" value="TreeGrafter"/>
</dbReference>
<dbReference type="GO" id="GO:0032259">
    <property type="term" value="P:methylation"/>
    <property type="evidence" value="ECO:0007669"/>
    <property type="project" value="UniProtKB-KW"/>
</dbReference>
<evidence type="ECO:0000256" key="2">
    <source>
        <dbReference type="ARBA" id="ARBA00022679"/>
    </source>
</evidence>
<dbReference type="PANTHER" id="PTHR46429:SF1">
    <property type="entry name" value="23S RRNA (GUANOSINE-2'-O-)-METHYLTRANSFERASE RLMB"/>
    <property type="match status" value="1"/>
</dbReference>
<dbReference type="Proteomes" id="UP000266389">
    <property type="component" value="Unassembled WGS sequence"/>
</dbReference>
<comment type="caution">
    <text evidence="4">The sequence shown here is derived from an EMBL/GenBank/DDBJ whole genome shotgun (WGS) entry which is preliminary data.</text>
</comment>
<accession>A0A395LX86</accession>
<dbReference type="GO" id="GO:0006396">
    <property type="term" value="P:RNA processing"/>
    <property type="evidence" value="ECO:0007669"/>
    <property type="project" value="InterPro"/>
</dbReference>
<dbReference type="PANTHER" id="PTHR46429">
    <property type="entry name" value="23S RRNA (GUANOSINE-2'-O-)-METHYLTRANSFERASE RLMB"/>
    <property type="match status" value="1"/>
</dbReference>
<dbReference type="InterPro" id="IPR029028">
    <property type="entry name" value="Alpha/beta_knot_MTases"/>
</dbReference>
<keyword evidence="1 4" id="KW-0489">Methyltransferase</keyword>
<reference evidence="4 5" key="1">
    <citation type="journal article" date="2011" name="ISME J.">
        <title>Community ecology of hot spring cyanobacterial mats: predominant populations and their functional potential.</title>
        <authorList>
            <person name="Klatt C.G."/>
            <person name="Wood J.M."/>
            <person name="Rusch D.B."/>
            <person name="Bateson M.M."/>
            <person name="Hamamura N."/>
            <person name="Heidelberg J.F."/>
            <person name="Grossman A.R."/>
            <person name="Bhaya D."/>
            <person name="Cohan F.M."/>
            <person name="Kuhl M."/>
            <person name="Bryant D.A."/>
            <person name="Ward D.M."/>
        </authorList>
    </citation>
    <scope>NUCLEOTIDE SEQUENCE [LARGE SCALE GENOMIC DNA]</scope>
    <source>
        <strain evidence="4">OS</strain>
    </source>
</reference>
<dbReference type="AlphaFoldDB" id="A0A395LX86"/>
<dbReference type="Pfam" id="PF00588">
    <property type="entry name" value="SpoU_methylase"/>
    <property type="match status" value="1"/>
</dbReference>
<keyword evidence="2 4" id="KW-0808">Transferase</keyword>
<evidence type="ECO:0000313" key="5">
    <source>
        <dbReference type="Proteomes" id="UP000266389"/>
    </source>
</evidence>
<dbReference type="GO" id="GO:0003723">
    <property type="term" value="F:RNA binding"/>
    <property type="evidence" value="ECO:0007669"/>
    <property type="project" value="InterPro"/>
</dbReference>
<dbReference type="CDD" id="cd18097">
    <property type="entry name" value="SpoU-like"/>
    <property type="match status" value="1"/>
</dbReference>
<dbReference type="InterPro" id="IPR004441">
    <property type="entry name" value="rRNA_MeTrfase_TrmH"/>
</dbReference>
<evidence type="ECO:0000313" key="4">
    <source>
        <dbReference type="EMBL" id="RFM23200.1"/>
    </source>
</evidence>
<feature type="domain" description="tRNA/rRNA methyltransferase SpoU type" evidence="3">
    <location>
        <begin position="27"/>
        <end position="169"/>
    </location>
</feature>
<name>A0A395LX86_9BACT</name>
<organism evidence="4 5">
    <name type="scientific">Candidatus Thermochlorobacter aerophilus</name>
    <dbReference type="NCBI Taxonomy" id="1868324"/>
    <lineage>
        <taxon>Bacteria</taxon>
        <taxon>Pseudomonadati</taxon>
        <taxon>Chlorobiota</taxon>
        <taxon>Chlorobiia</taxon>
        <taxon>Chlorobiales</taxon>
        <taxon>Candidatus Thermochlorobacteriaceae</taxon>
        <taxon>Candidatus Thermochlorobacter</taxon>
    </lineage>
</organism>
<dbReference type="Gene3D" id="3.40.1280.10">
    <property type="match status" value="1"/>
</dbReference>
<dbReference type="InterPro" id="IPR029026">
    <property type="entry name" value="tRNA_m1G_MTases_N"/>
</dbReference>
<sequence>MPLRKLSGAEMQRLSPEEFQKAPKHPIYVMLQNIRSMWNVGSIFRTCDAARIEQIIITGYTATPPRKEIEKTALGATETVKWTYFQNPLDAMAWLKAQGVRLCALEITDSSRPYDAVQPDEFPLCLIVGNEVTGIDDEVLAACDFAIEIPQYGVKHSLNVAVAVGIALFELVKIFRRRT</sequence>
<dbReference type="SUPFAM" id="SSF75217">
    <property type="entry name" value="alpha/beta knot"/>
    <property type="match status" value="1"/>
</dbReference>
<dbReference type="GO" id="GO:0008173">
    <property type="term" value="F:RNA methyltransferase activity"/>
    <property type="evidence" value="ECO:0007669"/>
    <property type="project" value="InterPro"/>
</dbReference>
<evidence type="ECO:0000256" key="1">
    <source>
        <dbReference type="ARBA" id="ARBA00022603"/>
    </source>
</evidence>
<dbReference type="EMBL" id="PHFL01000068">
    <property type="protein sequence ID" value="RFM23200.1"/>
    <property type="molecule type" value="Genomic_DNA"/>
</dbReference>
<protein>
    <submittedName>
        <fullName evidence="4">TrmH family RNA methyltransferase</fullName>
    </submittedName>
</protein>
<dbReference type="InterPro" id="IPR001537">
    <property type="entry name" value="SpoU_MeTrfase"/>
</dbReference>